<evidence type="ECO:0000313" key="2">
    <source>
        <dbReference type="Proteomes" id="UP000015103"/>
    </source>
</evidence>
<dbReference type="HOGENOM" id="CLU_2052497_0_0_1"/>
<dbReference type="VEuPathDB" id="VectorBase:RPRC009500"/>
<organism evidence="1 2">
    <name type="scientific">Rhodnius prolixus</name>
    <name type="common">Triatomid bug</name>
    <dbReference type="NCBI Taxonomy" id="13249"/>
    <lineage>
        <taxon>Eukaryota</taxon>
        <taxon>Metazoa</taxon>
        <taxon>Ecdysozoa</taxon>
        <taxon>Arthropoda</taxon>
        <taxon>Hexapoda</taxon>
        <taxon>Insecta</taxon>
        <taxon>Pterygota</taxon>
        <taxon>Neoptera</taxon>
        <taxon>Paraneoptera</taxon>
        <taxon>Hemiptera</taxon>
        <taxon>Heteroptera</taxon>
        <taxon>Panheteroptera</taxon>
        <taxon>Cimicomorpha</taxon>
        <taxon>Reduviidae</taxon>
        <taxon>Triatominae</taxon>
        <taxon>Rhodnius</taxon>
    </lineage>
</organism>
<dbReference type="EnsemblMetazoa" id="RPRC009500-RA">
    <property type="protein sequence ID" value="RPRC009500-PA"/>
    <property type="gene ID" value="RPRC009500"/>
</dbReference>
<name>T1HZN0_RHOPR</name>
<sequence>MCKNGVWKARERREELKAVERMSQCRLLEKKRNFCTENQQDTRTVVGQSRGSPGIEETIAQRRRTRTKKWINQWMTQGSGRDRIELGKFKFSSSWEENKYMENVVIMTSVVNQIIGLNYW</sequence>
<protein>
    <submittedName>
        <fullName evidence="1">Uncharacterized protein</fullName>
    </submittedName>
</protein>
<proteinExistence type="predicted"/>
<accession>T1HZN0</accession>
<dbReference type="InParanoid" id="T1HZN0"/>
<dbReference type="AlphaFoldDB" id="T1HZN0"/>
<reference evidence="1" key="1">
    <citation type="submission" date="2015-05" db="UniProtKB">
        <authorList>
            <consortium name="EnsemblMetazoa"/>
        </authorList>
    </citation>
    <scope>IDENTIFICATION</scope>
</reference>
<dbReference type="EMBL" id="ACPB03012579">
    <property type="status" value="NOT_ANNOTATED_CDS"/>
    <property type="molecule type" value="Genomic_DNA"/>
</dbReference>
<keyword evidence="2" id="KW-1185">Reference proteome</keyword>
<evidence type="ECO:0000313" key="1">
    <source>
        <dbReference type="EnsemblMetazoa" id="RPRC009500-PA"/>
    </source>
</evidence>
<dbReference type="Proteomes" id="UP000015103">
    <property type="component" value="Unassembled WGS sequence"/>
</dbReference>